<dbReference type="GO" id="GO:0016020">
    <property type="term" value="C:membrane"/>
    <property type="evidence" value="ECO:0007669"/>
    <property type="project" value="UniProtKB-SubCell"/>
</dbReference>
<dbReference type="PANTHER" id="PTHR30168">
    <property type="entry name" value="PUTATIVE MEMBRANE PROTEIN YPFJ"/>
    <property type="match status" value="1"/>
</dbReference>
<keyword evidence="6" id="KW-0482">Metalloprotease</keyword>
<evidence type="ECO:0000313" key="6">
    <source>
        <dbReference type="EMBL" id="CAA9583055.1"/>
    </source>
</evidence>
<accession>A0A6J4VPF9</accession>
<dbReference type="Pfam" id="PF04228">
    <property type="entry name" value="Zn_peptidase"/>
    <property type="match status" value="1"/>
</dbReference>
<keyword evidence="6" id="KW-0378">Hydrolase</keyword>
<dbReference type="AlphaFoldDB" id="A0A6J4VPF9"/>
<reference evidence="6" key="1">
    <citation type="submission" date="2020-02" db="EMBL/GenBank/DDBJ databases">
        <authorList>
            <person name="Meier V. D."/>
        </authorList>
    </citation>
    <scope>NUCLEOTIDE SEQUENCE</scope>
    <source>
        <strain evidence="6">AVDCRST_MAG19</strain>
    </source>
</reference>
<keyword evidence="2" id="KW-0812">Transmembrane</keyword>
<feature type="signal peptide" evidence="5">
    <location>
        <begin position="1"/>
        <end position="27"/>
    </location>
</feature>
<dbReference type="EMBL" id="CADCWL010000239">
    <property type="protein sequence ID" value="CAA9583055.1"/>
    <property type="molecule type" value="Genomic_DNA"/>
</dbReference>
<dbReference type="GO" id="GO:0008237">
    <property type="term" value="F:metallopeptidase activity"/>
    <property type="evidence" value="ECO:0007669"/>
    <property type="project" value="UniProtKB-KW"/>
</dbReference>
<dbReference type="GO" id="GO:0006508">
    <property type="term" value="P:proteolysis"/>
    <property type="evidence" value="ECO:0007669"/>
    <property type="project" value="UniProtKB-KW"/>
</dbReference>
<dbReference type="InterPro" id="IPR007343">
    <property type="entry name" value="Uncharacterised_pept_Zn_put"/>
</dbReference>
<feature type="chain" id="PRO_5026741797" evidence="5">
    <location>
        <begin position="28"/>
        <end position="548"/>
    </location>
</feature>
<keyword evidence="5" id="KW-0732">Signal</keyword>
<evidence type="ECO:0000256" key="1">
    <source>
        <dbReference type="ARBA" id="ARBA00004167"/>
    </source>
</evidence>
<evidence type="ECO:0000256" key="5">
    <source>
        <dbReference type="SAM" id="SignalP"/>
    </source>
</evidence>
<keyword evidence="4" id="KW-0472">Membrane</keyword>
<name>A0A6J4VPF9_9BACT</name>
<comment type="subcellular location">
    <subcellularLocation>
        <location evidence="1">Membrane</location>
        <topology evidence="1">Single-pass membrane protein</topology>
    </subcellularLocation>
</comment>
<evidence type="ECO:0000256" key="3">
    <source>
        <dbReference type="ARBA" id="ARBA00022989"/>
    </source>
</evidence>
<organism evidence="6">
    <name type="scientific">uncultured Thermomicrobiales bacterium</name>
    <dbReference type="NCBI Taxonomy" id="1645740"/>
    <lineage>
        <taxon>Bacteria</taxon>
        <taxon>Pseudomonadati</taxon>
        <taxon>Thermomicrobiota</taxon>
        <taxon>Thermomicrobia</taxon>
        <taxon>Thermomicrobiales</taxon>
        <taxon>environmental samples</taxon>
    </lineage>
</organism>
<keyword evidence="3" id="KW-1133">Transmembrane helix</keyword>
<proteinExistence type="predicted"/>
<evidence type="ECO:0000256" key="2">
    <source>
        <dbReference type="ARBA" id="ARBA00022692"/>
    </source>
</evidence>
<gene>
    <name evidence="6" type="ORF">AVDCRST_MAG19-4234</name>
</gene>
<sequence length="548" mass="58180">MSRPVLLLLTLALAASALVAVPRPLVAQGPEQDPAETAVALSALEAAGDFNALYDRIHPDAHAVVPRAAVIGWFQNAFAPRGPGVSTVTDVRVVAWTWPVTGRTYPTTAEVSYEQPFADGTVEEGVVRLVLDEAGEWRWFFGRDRAFVDEQIARYVPAAPESTGSVPATTVEVSAADLDAFWREAFAAEPERYVAPAVLPFDQVTFTGCGAADASFGPFYCPLDRTIYLEERFLTGAETAIGDFAAAFVVAHEWGHHVQHLRGFRSSEVPTAFGDLYSIEFELMADCYAGVWTQDADTRGILESGDVEEAVVLALQLGDASGTSPYDPSAHGTNAQRANAFLDGYLNGISACEVATGGVLAAPRRTAPAADLQPASVSSEVRPLVDLLPTVDELPPGLEVAEDLQRSRSEVTASYADPVETERLFTAWGWRGNAARRFSPAADARLASTATTAVYVSLHRFGDAASTAAALDYSVKDQLTTVAGAREITVGPVSDQARAMRADDPDGVAATTYAQRGDLLVRVTAKRPVGDPLPDALAVARAVVVAAS</sequence>
<keyword evidence="6" id="KW-0645">Protease</keyword>
<protein>
    <submittedName>
        <fullName evidence="6">YpfJ protein, zinc metalloprotease superfamily</fullName>
    </submittedName>
</protein>
<evidence type="ECO:0000256" key="4">
    <source>
        <dbReference type="ARBA" id="ARBA00023136"/>
    </source>
</evidence>
<dbReference type="PANTHER" id="PTHR30168:SF0">
    <property type="entry name" value="INNER MEMBRANE PROTEIN"/>
    <property type="match status" value="1"/>
</dbReference>